<comment type="caution">
    <text evidence="8">The sequence shown here is derived from an EMBL/GenBank/DDBJ whole genome shotgun (WGS) entry which is preliminary data.</text>
</comment>
<evidence type="ECO:0000256" key="2">
    <source>
        <dbReference type="ARBA" id="ARBA00022448"/>
    </source>
</evidence>
<dbReference type="PANTHER" id="PTHR30069:SF29">
    <property type="entry name" value="HEMOGLOBIN AND HEMOGLOBIN-HAPTOGLOBIN-BINDING PROTEIN 1-RELATED"/>
    <property type="match status" value="1"/>
</dbReference>
<dbReference type="PANTHER" id="PTHR30069">
    <property type="entry name" value="TONB-DEPENDENT OUTER MEMBRANE RECEPTOR"/>
    <property type="match status" value="1"/>
</dbReference>
<keyword evidence="3" id="KW-1134">Transmembrane beta strand</keyword>
<dbReference type="Gene3D" id="2.40.170.20">
    <property type="entry name" value="TonB-dependent receptor, beta-barrel domain"/>
    <property type="match status" value="1"/>
</dbReference>
<reference evidence="8 9" key="1">
    <citation type="journal article" date="2015" name="Microbiome">
        <title>Genomic resolution of linkages in carbon, nitrogen, and sulfur cycling among widespread estuary sediment bacteria.</title>
        <authorList>
            <person name="Baker B.J."/>
            <person name="Lazar C.S."/>
            <person name="Teske A.P."/>
            <person name="Dick G.J."/>
        </authorList>
    </citation>
    <scope>NUCLEOTIDE SEQUENCE [LARGE SCALE GENOMIC DNA]</scope>
    <source>
        <strain evidence="8">SM23_42</strain>
    </source>
</reference>
<dbReference type="SUPFAM" id="SSF56935">
    <property type="entry name" value="Porins"/>
    <property type="match status" value="1"/>
</dbReference>
<dbReference type="GO" id="GO:0044718">
    <property type="term" value="P:siderophore transmembrane transport"/>
    <property type="evidence" value="ECO:0007669"/>
    <property type="project" value="TreeGrafter"/>
</dbReference>
<dbReference type="EMBL" id="LJUJ01000001">
    <property type="protein sequence ID" value="KPK64640.1"/>
    <property type="molecule type" value="Genomic_DNA"/>
</dbReference>
<keyword evidence="6" id="KW-0472">Membrane</keyword>
<dbReference type="GO" id="GO:0015344">
    <property type="term" value="F:siderophore uptake transmembrane transporter activity"/>
    <property type="evidence" value="ECO:0007669"/>
    <property type="project" value="TreeGrafter"/>
</dbReference>
<evidence type="ECO:0000256" key="6">
    <source>
        <dbReference type="ARBA" id="ARBA00023136"/>
    </source>
</evidence>
<evidence type="ECO:0000313" key="8">
    <source>
        <dbReference type="EMBL" id="KPK64640.1"/>
    </source>
</evidence>
<accession>A0A0S8FVF6</accession>
<proteinExistence type="predicted"/>
<evidence type="ECO:0000256" key="3">
    <source>
        <dbReference type="ARBA" id="ARBA00022452"/>
    </source>
</evidence>
<name>A0A0S8FVF6_UNCW3</name>
<dbReference type="Proteomes" id="UP000051373">
    <property type="component" value="Unassembled WGS sequence"/>
</dbReference>
<evidence type="ECO:0000256" key="1">
    <source>
        <dbReference type="ARBA" id="ARBA00004571"/>
    </source>
</evidence>
<dbReference type="GO" id="GO:0009279">
    <property type="term" value="C:cell outer membrane"/>
    <property type="evidence" value="ECO:0007669"/>
    <property type="project" value="UniProtKB-SubCell"/>
</dbReference>
<keyword evidence="7" id="KW-0998">Cell outer membrane</keyword>
<evidence type="ECO:0000313" key="9">
    <source>
        <dbReference type="Proteomes" id="UP000051373"/>
    </source>
</evidence>
<keyword evidence="5" id="KW-0732">Signal</keyword>
<dbReference type="InterPro" id="IPR036942">
    <property type="entry name" value="Beta-barrel_TonB_sf"/>
</dbReference>
<keyword evidence="2" id="KW-0813">Transport</keyword>
<organism evidence="8 9">
    <name type="scientific">candidate division WOR_3 bacterium SM23_42</name>
    <dbReference type="NCBI Taxonomy" id="1703779"/>
    <lineage>
        <taxon>Bacteria</taxon>
        <taxon>Bacteria division WOR-3</taxon>
    </lineage>
</organism>
<evidence type="ECO:0008006" key="10">
    <source>
        <dbReference type="Google" id="ProtNLM"/>
    </source>
</evidence>
<dbReference type="STRING" id="1703779.AMJ83_00030"/>
<comment type="subcellular location">
    <subcellularLocation>
        <location evidence="1">Cell outer membrane</location>
        <topology evidence="1">Multi-pass membrane protein</topology>
    </subcellularLocation>
</comment>
<keyword evidence="4" id="KW-0812">Transmembrane</keyword>
<dbReference type="InterPro" id="IPR039426">
    <property type="entry name" value="TonB-dep_rcpt-like"/>
</dbReference>
<gene>
    <name evidence="8" type="ORF">AMJ83_00030</name>
</gene>
<sequence length="475" mass="56111">MPYYFYDFIAKLNFNPSQENRFTLAGLASTDIVSFQEAETNVVDEKIDLEWGNRGLSLRWRRVFTPKFYGEIIGSWSNFLTHLKYEDLTDTTENLDLHEDIIDYAVKCDFNYFWGENHTMEFGIEGKHSIIGYNWDFEEEELLFEREHDMNVLAAYVQSKLYLIPNILSIKAGFRPIFYGEGDRFFLDPRFGLKYLFKPNTAFNLAFGKYSQFLLTINSQESYFSIFDFWRPVDETQKVPYSYHAIAGFEQWFDEKTKFTIEPYYKKYYNLLIPTEDDILFSTPTESLQLGDGYAAGVDFFLKKTLKDVFGWISYSLSFTRRKFEGNYYAPRYDRRHNLNVVFGFTIPRAVPLFRNGTLSARLYLATGLPYGQDLGRYRYYFGDPLGFATDYEWAIISGARDAYRLPLSHRLDIHLEKNMRIFGLDGSWYVDVINVYNRKNIAFYTVDYDEDPPEVKSYVLLKWPIPSFGFNLRF</sequence>
<evidence type="ECO:0000256" key="5">
    <source>
        <dbReference type="ARBA" id="ARBA00022729"/>
    </source>
</evidence>
<dbReference type="AlphaFoldDB" id="A0A0S8FVF6"/>
<protein>
    <recommendedName>
        <fullName evidence="10">TonB-dependent receptor-like beta-barrel domain-containing protein</fullName>
    </recommendedName>
</protein>
<evidence type="ECO:0000256" key="7">
    <source>
        <dbReference type="ARBA" id="ARBA00023237"/>
    </source>
</evidence>
<evidence type="ECO:0000256" key="4">
    <source>
        <dbReference type="ARBA" id="ARBA00022692"/>
    </source>
</evidence>